<dbReference type="Gene3D" id="3.100.10.20">
    <property type="entry name" value="CRISPR-associated endonuclease Cas1, N-terminal domain"/>
    <property type="match status" value="1"/>
</dbReference>
<evidence type="ECO:0000256" key="6">
    <source>
        <dbReference type="ARBA" id="ARBA00023118"/>
    </source>
</evidence>
<evidence type="ECO:0000256" key="5">
    <source>
        <dbReference type="ARBA" id="ARBA00022842"/>
    </source>
</evidence>
<dbReference type="InterPro" id="IPR042211">
    <property type="entry name" value="CRISPR-assoc_Cas1_N"/>
</dbReference>
<sequence length="292" mass="34145">MSWREVIITGHAKLDYKMDYLVVRKQDGTDRVYIPDIGFLMIESTRVSLTTTLISELVKNKVKIIFCDANHNPQSELLPYHGSHDTSLKVREQVSWSDEIKQLVWTEIVKEKIKNQMELLEEYQNFDRAELLKTYIEEMEPGDKNNREGHAAKVYFNTVFGIDFTRNDENTINAALNYGYNILLSCFNREIVSNGYLTQIGLWHSSRFNSFNLASDLMEPFRIIVDRKVLTLNLENFDSHNKYELVSILNGEVRIDSKVSYVNNAIKLYCKSIFEALHYEDTSYIKFYTNEL</sequence>
<comment type="similarity">
    <text evidence="10">Belongs to the CRISPR-associated endonuclease Cas1 family.</text>
</comment>
<dbReference type="KEGG" id="faa:HMPREF0389_00211"/>
<evidence type="ECO:0000313" key="11">
    <source>
        <dbReference type="EMBL" id="EFE28296.1"/>
    </source>
</evidence>
<dbReference type="Gene3D" id="1.20.120.920">
    <property type="entry name" value="CRISPR-associated endonuclease Cas1, C-terminal domain"/>
    <property type="match status" value="1"/>
</dbReference>
<proteinExistence type="inferred from homology"/>
<dbReference type="PANTHER" id="PTHR34353">
    <property type="entry name" value="CRISPR-ASSOCIATED ENDONUCLEASE CAS1 1"/>
    <property type="match status" value="1"/>
</dbReference>
<dbReference type="CDD" id="cd09720">
    <property type="entry name" value="Cas1_II"/>
    <property type="match status" value="1"/>
</dbReference>
<dbReference type="OrthoDB" id="9803119at2"/>
<dbReference type="EMBL" id="CP002390">
    <property type="protein sequence ID" value="EFE28296.1"/>
    <property type="molecule type" value="Genomic_DNA"/>
</dbReference>
<accession>D6GRK5</accession>
<dbReference type="GO" id="GO:0004520">
    <property type="term" value="F:DNA endonuclease activity"/>
    <property type="evidence" value="ECO:0007669"/>
    <property type="project" value="InterPro"/>
</dbReference>
<dbReference type="PANTHER" id="PTHR34353:SF2">
    <property type="entry name" value="CRISPR-ASSOCIATED ENDONUCLEASE CAS1 1"/>
    <property type="match status" value="1"/>
</dbReference>
<dbReference type="GO" id="GO:0046872">
    <property type="term" value="F:metal ion binding"/>
    <property type="evidence" value="ECO:0007669"/>
    <property type="project" value="UniProtKB-UniRule"/>
</dbReference>
<dbReference type="NCBIfam" id="TIGR00287">
    <property type="entry name" value="cas1"/>
    <property type="match status" value="1"/>
</dbReference>
<evidence type="ECO:0000256" key="8">
    <source>
        <dbReference type="ARBA" id="ARBA00023211"/>
    </source>
</evidence>
<dbReference type="HAMAP" id="MF_01470">
    <property type="entry name" value="Cas1"/>
    <property type="match status" value="1"/>
</dbReference>
<feature type="binding site" evidence="10">
    <location>
        <position position="219"/>
    </location>
    <ligand>
        <name>Mn(2+)</name>
        <dbReference type="ChEBI" id="CHEBI:29035"/>
    </ligand>
</feature>
<comment type="cofactor">
    <cofactor evidence="10">
        <name>Mg(2+)</name>
        <dbReference type="ChEBI" id="CHEBI:18420"/>
    </cofactor>
    <cofactor evidence="10">
        <name>Mn(2+)</name>
        <dbReference type="ChEBI" id="CHEBI:29035"/>
    </cofactor>
</comment>
<comment type="subunit">
    <text evidence="9 10">Homodimer, forms a heterotetramer with a Cas2 homodimer.</text>
</comment>
<keyword evidence="8 10" id="KW-0464">Manganese</keyword>
<evidence type="ECO:0000313" key="12">
    <source>
        <dbReference type="Proteomes" id="UP000007468"/>
    </source>
</evidence>
<keyword evidence="12" id="KW-1185">Reference proteome</keyword>
<dbReference type="STRING" id="546269.HMPREF0389_00211"/>
<organism evidence="11 12">
    <name type="scientific">Filifactor alocis (strain ATCC 35896 / CCUG 47790 / D40 B5)</name>
    <name type="common">Fusobacterium alocis</name>
    <dbReference type="NCBI Taxonomy" id="546269"/>
    <lineage>
        <taxon>Bacteria</taxon>
        <taxon>Bacillati</taxon>
        <taxon>Bacillota</taxon>
        <taxon>Clostridia</taxon>
        <taxon>Peptostreptococcales</taxon>
        <taxon>Filifactoraceae</taxon>
        <taxon>Filifactor</taxon>
    </lineage>
</organism>
<evidence type="ECO:0000256" key="7">
    <source>
        <dbReference type="ARBA" id="ARBA00023125"/>
    </source>
</evidence>
<keyword evidence="1 10" id="KW-0540">Nuclease</keyword>
<evidence type="ECO:0000256" key="3">
    <source>
        <dbReference type="ARBA" id="ARBA00022759"/>
    </source>
</evidence>
<keyword evidence="4 10" id="KW-0378">Hydrolase</keyword>
<dbReference type="GO" id="GO:0051607">
    <property type="term" value="P:defense response to virus"/>
    <property type="evidence" value="ECO:0007669"/>
    <property type="project" value="UniProtKB-UniRule"/>
</dbReference>
<dbReference type="RefSeq" id="WP_014262093.1">
    <property type="nucleotide sequence ID" value="NC_016630.1"/>
</dbReference>
<evidence type="ECO:0000256" key="2">
    <source>
        <dbReference type="ARBA" id="ARBA00022723"/>
    </source>
</evidence>
<dbReference type="GO" id="GO:0043571">
    <property type="term" value="P:maintenance of CRISPR repeat elements"/>
    <property type="evidence" value="ECO:0007669"/>
    <property type="project" value="UniProtKB-UniRule"/>
</dbReference>
<dbReference type="InterPro" id="IPR002729">
    <property type="entry name" value="CRISPR-assoc_Cas1"/>
</dbReference>
<dbReference type="PATRIC" id="fig|546269.5.peg.449"/>
<feature type="binding site" evidence="10">
    <location>
        <position position="148"/>
    </location>
    <ligand>
        <name>Mn(2+)</name>
        <dbReference type="ChEBI" id="CHEBI:29035"/>
    </ligand>
</feature>
<dbReference type="Pfam" id="PF01867">
    <property type="entry name" value="Cas_Cas1"/>
    <property type="match status" value="1"/>
</dbReference>
<evidence type="ECO:0000256" key="1">
    <source>
        <dbReference type="ARBA" id="ARBA00022722"/>
    </source>
</evidence>
<evidence type="ECO:0000256" key="10">
    <source>
        <dbReference type="HAMAP-Rule" id="MF_01470"/>
    </source>
</evidence>
<dbReference type="eggNOG" id="COG1518">
    <property type="taxonomic scope" value="Bacteria"/>
</dbReference>
<feature type="binding site" evidence="10">
    <location>
        <position position="204"/>
    </location>
    <ligand>
        <name>Mn(2+)</name>
        <dbReference type="ChEBI" id="CHEBI:29035"/>
    </ligand>
</feature>
<name>D6GRK5_FILAD</name>
<dbReference type="EC" id="3.1.-.-" evidence="10"/>
<dbReference type="InterPro" id="IPR042206">
    <property type="entry name" value="CRISPR-assoc_Cas1_C"/>
</dbReference>
<keyword evidence="3 10" id="KW-0255">Endonuclease</keyword>
<dbReference type="GO" id="GO:0016787">
    <property type="term" value="F:hydrolase activity"/>
    <property type="evidence" value="ECO:0007669"/>
    <property type="project" value="UniProtKB-KW"/>
</dbReference>
<evidence type="ECO:0000256" key="9">
    <source>
        <dbReference type="ARBA" id="ARBA00038592"/>
    </source>
</evidence>
<comment type="function">
    <text evidence="10">CRISPR (clustered regularly interspaced short palindromic repeat), is an adaptive immune system that provides protection against mobile genetic elements (viruses, transposable elements and conjugative plasmids). CRISPR clusters contain spacers, sequences complementary to antecedent mobile elements, and target invading nucleic acids. CRISPR clusters are transcribed and processed into CRISPR RNA (crRNA). Acts as a dsDNA endonuclease. Involved in the integration of spacer DNA into the CRISPR cassette.</text>
</comment>
<keyword evidence="6 10" id="KW-0051">Antiviral defense</keyword>
<evidence type="ECO:0000256" key="4">
    <source>
        <dbReference type="ARBA" id="ARBA00022801"/>
    </source>
</evidence>
<keyword evidence="7 10" id="KW-0238">DNA-binding</keyword>
<dbReference type="Proteomes" id="UP000007468">
    <property type="component" value="Chromosome"/>
</dbReference>
<dbReference type="AlphaFoldDB" id="D6GRK5"/>
<keyword evidence="2 10" id="KW-0479">Metal-binding</keyword>
<dbReference type="InterPro" id="IPR019855">
    <property type="entry name" value="CRISPR-assoc_Cas1_NMENI"/>
</dbReference>
<protein>
    <recommendedName>
        <fullName evidence="10">CRISPR-associated endonuclease Cas1</fullName>
        <ecNumber evidence="10">3.1.-.-</ecNumber>
    </recommendedName>
</protein>
<dbReference type="GO" id="GO:0003677">
    <property type="term" value="F:DNA binding"/>
    <property type="evidence" value="ECO:0007669"/>
    <property type="project" value="UniProtKB-KW"/>
</dbReference>
<keyword evidence="5 10" id="KW-0460">Magnesium</keyword>
<reference evidence="12" key="1">
    <citation type="submission" date="2010-12" db="EMBL/GenBank/DDBJ databases">
        <title>The genome sequence of Filifactor alocis strain ATCC 35896.</title>
        <authorList>
            <consortium name="The Broad Institute Genome Sequencing Platform"/>
            <person name="Ward D."/>
            <person name="Earl A."/>
            <person name="Feldgarden M."/>
            <person name="Young S.K."/>
            <person name="Gargeya S."/>
            <person name="Zeng Q."/>
            <person name="Alvarado L."/>
            <person name="Berlin A."/>
            <person name="Bochicchio J."/>
            <person name="Chapman S.B."/>
            <person name="Chen Z."/>
            <person name="Freedman E."/>
            <person name="Gellesch M."/>
            <person name="Goldberg J."/>
            <person name="Griggs A."/>
            <person name="Gujja S."/>
            <person name="Heilman E."/>
            <person name="Heiman D."/>
            <person name="Howarth C."/>
            <person name="Mehta T."/>
            <person name="Neiman D."/>
            <person name="Pearson M."/>
            <person name="Roberts A."/>
            <person name="Saif S."/>
            <person name="Shea T."/>
            <person name="Shenoy N."/>
            <person name="Sisk P."/>
            <person name="Stolte C."/>
            <person name="Sykes S."/>
            <person name="White J."/>
            <person name="Yandava C."/>
            <person name="Izard J."/>
            <person name="Blanton J.M."/>
            <person name="Baranova O.V."/>
            <person name="Tanner A.C."/>
            <person name="Dewhirst F.E."/>
            <person name="Haas B."/>
            <person name="Nusbaum C."/>
            <person name="Birren B."/>
        </authorList>
    </citation>
    <scope>NUCLEOTIDE SEQUENCE [LARGE SCALE GENOMIC DNA]</scope>
    <source>
        <strain evidence="12">ATCC 35896 / D40 B5</strain>
    </source>
</reference>
<gene>
    <name evidence="10 11" type="primary">cas1</name>
    <name evidence="11" type="ordered locus">HMPREF0389_00211</name>
</gene>
<dbReference type="InterPro" id="IPR050646">
    <property type="entry name" value="Cas1"/>
</dbReference>
<dbReference type="NCBIfam" id="TIGR03639">
    <property type="entry name" value="cas1_NMENI"/>
    <property type="match status" value="1"/>
</dbReference>